<dbReference type="GO" id="GO:0045892">
    <property type="term" value="P:negative regulation of DNA-templated transcription"/>
    <property type="evidence" value="ECO:0007669"/>
    <property type="project" value="TreeGrafter"/>
</dbReference>
<accession>A0A3B0QSY5</accession>
<keyword evidence="2" id="KW-0805">Transcription regulation</keyword>
<proteinExistence type="inferred from homology"/>
<keyword evidence="4" id="KW-0804">Transcription</keyword>
<dbReference type="SUPFAM" id="SSF46785">
    <property type="entry name" value="Winged helix' DNA-binding domain"/>
    <property type="match status" value="1"/>
</dbReference>
<dbReference type="HAMAP" id="MF_00081">
    <property type="entry name" value="HrcA"/>
    <property type="match status" value="1"/>
</dbReference>
<gene>
    <name evidence="6" type="ORF">MNBD_DELTA01-1118</name>
</gene>
<dbReference type="AlphaFoldDB" id="A0A3B0QSY5"/>
<dbReference type="InterPro" id="IPR021153">
    <property type="entry name" value="HrcA_C"/>
</dbReference>
<dbReference type="InterPro" id="IPR036390">
    <property type="entry name" value="WH_DNA-bd_sf"/>
</dbReference>
<evidence type="ECO:0000256" key="4">
    <source>
        <dbReference type="ARBA" id="ARBA00023163"/>
    </source>
</evidence>
<evidence type="ECO:0000256" key="1">
    <source>
        <dbReference type="ARBA" id="ARBA00022491"/>
    </source>
</evidence>
<reference evidence="6" key="1">
    <citation type="submission" date="2018-06" db="EMBL/GenBank/DDBJ databases">
        <authorList>
            <person name="Zhirakovskaya E."/>
        </authorList>
    </citation>
    <scope>NUCLEOTIDE SEQUENCE</scope>
</reference>
<dbReference type="EMBL" id="UOEA01000067">
    <property type="protein sequence ID" value="VAV84490.1"/>
    <property type="molecule type" value="Genomic_DNA"/>
</dbReference>
<dbReference type="InterPro" id="IPR029016">
    <property type="entry name" value="GAF-like_dom_sf"/>
</dbReference>
<dbReference type="GO" id="GO:0003677">
    <property type="term" value="F:DNA binding"/>
    <property type="evidence" value="ECO:0007669"/>
    <property type="project" value="InterPro"/>
</dbReference>
<dbReference type="PANTHER" id="PTHR34824:SF1">
    <property type="entry name" value="HEAT-INDUCIBLE TRANSCRIPTION REPRESSOR HRCA"/>
    <property type="match status" value="1"/>
</dbReference>
<dbReference type="PIRSF" id="PIRSF005485">
    <property type="entry name" value="HrcA"/>
    <property type="match status" value="1"/>
</dbReference>
<evidence type="ECO:0000256" key="2">
    <source>
        <dbReference type="ARBA" id="ARBA00023015"/>
    </source>
</evidence>
<evidence type="ECO:0000259" key="5">
    <source>
        <dbReference type="Pfam" id="PF01628"/>
    </source>
</evidence>
<organism evidence="6">
    <name type="scientific">hydrothermal vent metagenome</name>
    <dbReference type="NCBI Taxonomy" id="652676"/>
    <lineage>
        <taxon>unclassified sequences</taxon>
        <taxon>metagenomes</taxon>
        <taxon>ecological metagenomes</taxon>
    </lineage>
</organism>
<evidence type="ECO:0000256" key="3">
    <source>
        <dbReference type="ARBA" id="ARBA00023016"/>
    </source>
</evidence>
<dbReference type="Pfam" id="PF01628">
    <property type="entry name" value="HrcA"/>
    <property type="match status" value="1"/>
</dbReference>
<dbReference type="NCBIfam" id="TIGR00331">
    <property type="entry name" value="hrcA"/>
    <property type="match status" value="1"/>
</dbReference>
<dbReference type="InterPro" id="IPR002571">
    <property type="entry name" value="HrcA"/>
</dbReference>
<sequence>MKYTENINKAGQGPGLTRRAEHILAVVVREHIRSVRPVSSATVARSCELNLGAASIRAVLSELEKRGYLVKDHSSSGRVPTDKSFRLYVDTLHDLSEPNPSEVARLTLREKGPLPIKAITLRTTRALSSLTSCASLLLMPGIKNFTIKDIKLLAINDSRVLVIIVSNSGLVHTSTVSLEGTTGGLNLEHASNYLCSIGQGLTLRKLRARLKAELNSARVIAESRERHTRSVAPQALRLGSVAAHELEQKIEEDIFLEGTALIFEHPEFKEDATRIKHVFAALEEKSLIIKILDASISDIKNNGINIHMGSEGATRIFDGLSFVTAPYGSSENKTGMVGIVGPVRMDYPKIIPLVDCAARQLGRAAELQGLSI</sequence>
<protein>
    <submittedName>
        <fullName evidence="6">Heat-inducible transcription repressor HrcA</fullName>
    </submittedName>
</protein>
<keyword evidence="3" id="KW-0346">Stress response</keyword>
<dbReference type="PANTHER" id="PTHR34824">
    <property type="entry name" value="HEAT-INDUCIBLE TRANSCRIPTION REPRESSOR HRCA"/>
    <property type="match status" value="1"/>
</dbReference>
<evidence type="ECO:0000313" key="6">
    <source>
        <dbReference type="EMBL" id="VAV84490.1"/>
    </source>
</evidence>
<dbReference type="SUPFAM" id="SSF55781">
    <property type="entry name" value="GAF domain-like"/>
    <property type="match status" value="1"/>
</dbReference>
<dbReference type="Gene3D" id="1.10.10.10">
    <property type="entry name" value="Winged helix-like DNA-binding domain superfamily/Winged helix DNA-binding domain"/>
    <property type="match status" value="1"/>
</dbReference>
<keyword evidence="1" id="KW-0678">Repressor</keyword>
<dbReference type="InterPro" id="IPR036388">
    <property type="entry name" value="WH-like_DNA-bd_sf"/>
</dbReference>
<name>A0A3B0QSY5_9ZZZZ</name>
<dbReference type="Gene3D" id="3.30.450.40">
    <property type="match status" value="1"/>
</dbReference>
<feature type="domain" description="Heat-inducible transcription repressor HrcA C-terminal" evidence="5">
    <location>
        <begin position="122"/>
        <end position="351"/>
    </location>
</feature>